<accession>A0ABV3Z763</accession>
<organism evidence="2 3">
    <name type="scientific">Hyphococcus lacteus</name>
    <dbReference type="NCBI Taxonomy" id="3143536"/>
    <lineage>
        <taxon>Bacteria</taxon>
        <taxon>Pseudomonadati</taxon>
        <taxon>Pseudomonadota</taxon>
        <taxon>Alphaproteobacteria</taxon>
        <taxon>Parvularculales</taxon>
        <taxon>Parvularculaceae</taxon>
        <taxon>Hyphococcus</taxon>
    </lineage>
</organism>
<keyword evidence="3" id="KW-1185">Reference proteome</keyword>
<gene>
    <name evidence="2" type="ORF">ABFZ84_13960</name>
</gene>
<dbReference type="Proteomes" id="UP001560685">
    <property type="component" value="Unassembled WGS sequence"/>
</dbReference>
<protein>
    <submittedName>
        <fullName evidence="2">Uncharacterized protein</fullName>
    </submittedName>
</protein>
<evidence type="ECO:0000313" key="2">
    <source>
        <dbReference type="EMBL" id="MEX6634654.1"/>
    </source>
</evidence>
<sequence length="162" mass="18203">MRLKRISLALFFVVGINACATVEDKNMMEYETVSLDELQTILESSDASDRKISVTGPTRLSRRSQVLYYDEQSAKEIFGIPCLQMLMPVDLVFQVTGRTGSLHGEVFTILGELEHHPEIASGLSSHSSDEIVLSIELADGIEVNEVVRENDDLHLRVHRVFR</sequence>
<keyword evidence="1" id="KW-0732">Signal</keyword>
<feature type="signal peptide" evidence="1">
    <location>
        <begin position="1"/>
        <end position="20"/>
    </location>
</feature>
<reference evidence="2 3" key="1">
    <citation type="submission" date="2024-05" db="EMBL/GenBank/DDBJ databases">
        <title>Three bacterial strains, DH-69, EH-24, and ECK-19 isolated from coastal sediments.</title>
        <authorList>
            <person name="Ye Y.-Q."/>
            <person name="Du Z.-J."/>
        </authorList>
    </citation>
    <scope>NUCLEOTIDE SEQUENCE [LARGE SCALE GENOMIC DNA]</scope>
    <source>
        <strain evidence="2 3">ECK-19</strain>
    </source>
</reference>
<evidence type="ECO:0000256" key="1">
    <source>
        <dbReference type="SAM" id="SignalP"/>
    </source>
</evidence>
<dbReference type="EMBL" id="JBEHZE010000002">
    <property type="protein sequence ID" value="MEX6634654.1"/>
    <property type="molecule type" value="Genomic_DNA"/>
</dbReference>
<name>A0ABV3Z763_9PROT</name>
<dbReference type="RefSeq" id="WP_369314698.1">
    <property type="nucleotide sequence ID" value="NZ_JBEHZE010000002.1"/>
</dbReference>
<feature type="chain" id="PRO_5046632894" evidence="1">
    <location>
        <begin position="21"/>
        <end position="162"/>
    </location>
</feature>
<evidence type="ECO:0000313" key="3">
    <source>
        <dbReference type="Proteomes" id="UP001560685"/>
    </source>
</evidence>
<comment type="caution">
    <text evidence="2">The sequence shown here is derived from an EMBL/GenBank/DDBJ whole genome shotgun (WGS) entry which is preliminary data.</text>
</comment>
<proteinExistence type="predicted"/>